<dbReference type="PANTHER" id="PTHR13763">
    <property type="entry name" value="BREAST CANCER TYPE 1 SUSCEPTIBILITY PROTEIN BRCA1"/>
    <property type="match status" value="1"/>
</dbReference>
<dbReference type="SUPFAM" id="SSF57850">
    <property type="entry name" value="RING/U-box"/>
    <property type="match status" value="1"/>
</dbReference>
<dbReference type="PROSITE" id="PS51805">
    <property type="entry name" value="EPHD"/>
    <property type="match status" value="1"/>
</dbReference>
<feature type="chain" id="PRO_5043451538" evidence="11">
    <location>
        <begin position="23"/>
        <end position="731"/>
    </location>
</feature>
<dbReference type="PANTHER" id="PTHR13763:SF9">
    <property type="entry name" value="BRCA1-ASSOCIATED RING DOMAIN PROTEIN 1"/>
    <property type="match status" value="1"/>
</dbReference>
<feature type="compositionally biased region" description="Basic and acidic residues" evidence="10">
    <location>
        <begin position="235"/>
        <end position="249"/>
    </location>
</feature>
<dbReference type="Pfam" id="PF00533">
    <property type="entry name" value="BRCT"/>
    <property type="match status" value="1"/>
</dbReference>
<name>A0AAV8UAQ3_9ROSI</name>
<dbReference type="GO" id="GO:0004842">
    <property type="term" value="F:ubiquitin-protein transferase activity"/>
    <property type="evidence" value="ECO:0007669"/>
    <property type="project" value="TreeGrafter"/>
</dbReference>
<evidence type="ECO:0000256" key="2">
    <source>
        <dbReference type="ARBA" id="ARBA00022723"/>
    </source>
</evidence>
<evidence type="ECO:0000313" key="16">
    <source>
        <dbReference type="Proteomes" id="UP001159364"/>
    </source>
</evidence>
<comment type="caution">
    <text evidence="15">The sequence shown here is derived from an EMBL/GenBank/DDBJ whole genome shotgun (WGS) entry which is preliminary data.</text>
</comment>
<dbReference type="GO" id="GO:0005634">
    <property type="term" value="C:nucleus"/>
    <property type="evidence" value="ECO:0007669"/>
    <property type="project" value="UniProtKB-SubCell"/>
</dbReference>
<dbReference type="InterPro" id="IPR017907">
    <property type="entry name" value="Znf_RING_CS"/>
</dbReference>
<keyword evidence="8" id="KW-0539">Nucleus</keyword>
<dbReference type="PROSITE" id="PS50089">
    <property type="entry name" value="ZF_RING_2"/>
    <property type="match status" value="1"/>
</dbReference>
<dbReference type="PROSITE" id="PS00518">
    <property type="entry name" value="ZF_RING_1"/>
    <property type="match status" value="1"/>
</dbReference>
<dbReference type="GO" id="GO:0000724">
    <property type="term" value="P:double-strand break repair via homologous recombination"/>
    <property type="evidence" value="ECO:0007669"/>
    <property type="project" value="TreeGrafter"/>
</dbReference>
<evidence type="ECO:0000259" key="13">
    <source>
        <dbReference type="PROSITE" id="PS50172"/>
    </source>
</evidence>
<dbReference type="Pfam" id="PF13771">
    <property type="entry name" value="zf-HC5HC2H"/>
    <property type="match status" value="1"/>
</dbReference>
<gene>
    <name evidence="15" type="ORF">K2173_018513</name>
</gene>
<evidence type="ECO:0000256" key="9">
    <source>
        <dbReference type="PROSITE-ProRule" id="PRU00175"/>
    </source>
</evidence>
<dbReference type="SMART" id="SM00184">
    <property type="entry name" value="RING"/>
    <property type="match status" value="1"/>
</dbReference>
<dbReference type="GO" id="GO:0008270">
    <property type="term" value="F:zinc ion binding"/>
    <property type="evidence" value="ECO:0007669"/>
    <property type="project" value="UniProtKB-KW"/>
</dbReference>
<dbReference type="InterPro" id="IPR034732">
    <property type="entry name" value="EPHD"/>
</dbReference>
<dbReference type="CDD" id="cd17734">
    <property type="entry name" value="BRCT_Bard1_rpt1"/>
    <property type="match status" value="1"/>
</dbReference>
<dbReference type="EMBL" id="JAIWQS010000008">
    <property type="protein sequence ID" value="KAJ8899539.1"/>
    <property type="molecule type" value="Genomic_DNA"/>
</dbReference>
<protein>
    <submittedName>
        <fullName evidence="15">Uncharacterized protein</fullName>
    </submittedName>
</protein>
<evidence type="ECO:0000256" key="1">
    <source>
        <dbReference type="ARBA" id="ARBA00004123"/>
    </source>
</evidence>
<feature type="domain" description="RING-type" evidence="12">
    <location>
        <begin position="50"/>
        <end position="82"/>
    </location>
</feature>
<dbReference type="AlphaFoldDB" id="A0AAV8UAQ3"/>
<dbReference type="GO" id="GO:0045944">
    <property type="term" value="P:positive regulation of transcription by RNA polymerase II"/>
    <property type="evidence" value="ECO:0007669"/>
    <property type="project" value="TreeGrafter"/>
</dbReference>
<dbReference type="InterPro" id="IPR031099">
    <property type="entry name" value="BRCA1-associated"/>
</dbReference>
<evidence type="ECO:0000256" key="3">
    <source>
        <dbReference type="ARBA" id="ARBA00022737"/>
    </source>
</evidence>
<dbReference type="FunFam" id="3.30.40.10:FF:000310">
    <property type="entry name" value="Breast cancer associated RING 1"/>
    <property type="match status" value="1"/>
</dbReference>
<evidence type="ECO:0000256" key="10">
    <source>
        <dbReference type="SAM" id="MobiDB-lite"/>
    </source>
</evidence>
<dbReference type="InterPro" id="IPR001841">
    <property type="entry name" value="Znf_RING"/>
</dbReference>
<evidence type="ECO:0000256" key="4">
    <source>
        <dbReference type="ARBA" id="ARBA00022763"/>
    </source>
</evidence>
<dbReference type="Gene3D" id="3.30.40.10">
    <property type="entry name" value="Zinc/RING finger domain, C3HC4 (zinc finger)"/>
    <property type="match status" value="2"/>
</dbReference>
<keyword evidence="16" id="KW-1185">Reference proteome</keyword>
<proteinExistence type="predicted"/>
<keyword evidence="6" id="KW-0862">Zinc</keyword>
<feature type="domain" description="BRCT" evidence="13">
    <location>
        <begin position="524"/>
        <end position="596"/>
    </location>
</feature>
<feature type="signal peptide" evidence="11">
    <location>
        <begin position="1"/>
        <end position="22"/>
    </location>
</feature>
<keyword evidence="2" id="KW-0479">Metal-binding</keyword>
<feature type="domain" description="BRCT" evidence="13">
    <location>
        <begin position="617"/>
        <end position="731"/>
    </location>
</feature>
<comment type="subcellular location">
    <subcellularLocation>
        <location evidence="1">Nucleus</location>
    </subcellularLocation>
</comment>
<evidence type="ECO:0000259" key="14">
    <source>
        <dbReference type="PROSITE" id="PS51805"/>
    </source>
</evidence>
<feature type="compositionally biased region" description="Polar residues" evidence="10">
    <location>
        <begin position="250"/>
        <end position="259"/>
    </location>
</feature>
<dbReference type="InterPro" id="IPR036420">
    <property type="entry name" value="BRCT_dom_sf"/>
</dbReference>
<dbReference type="FunFam" id="3.40.50.10190:FF:000006">
    <property type="entry name" value="Breast cancer type 1 susceptibility protein homolog"/>
    <property type="match status" value="1"/>
</dbReference>
<keyword evidence="11" id="KW-0732">Signal</keyword>
<evidence type="ECO:0000313" key="15">
    <source>
        <dbReference type="EMBL" id="KAJ8899539.1"/>
    </source>
</evidence>
<evidence type="ECO:0000256" key="7">
    <source>
        <dbReference type="ARBA" id="ARBA00023204"/>
    </source>
</evidence>
<keyword evidence="4" id="KW-0227">DNA damage</keyword>
<feature type="region of interest" description="Disordered" evidence="10">
    <location>
        <begin position="219"/>
        <end position="259"/>
    </location>
</feature>
<evidence type="ECO:0000256" key="8">
    <source>
        <dbReference type="ARBA" id="ARBA00023242"/>
    </source>
</evidence>
<reference evidence="15 16" key="1">
    <citation type="submission" date="2021-09" db="EMBL/GenBank/DDBJ databases">
        <title>Genomic insights and catalytic innovation underlie evolution of tropane alkaloids biosynthesis.</title>
        <authorList>
            <person name="Wang Y.-J."/>
            <person name="Tian T."/>
            <person name="Huang J.-P."/>
            <person name="Huang S.-X."/>
        </authorList>
    </citation>
    <scope>NUCLEOTIDE SEQUENCE [LARGE SCALE GENOMIC DNA]</scope>
    <source>
        <strain evidence="15">KIB-2018</strain>
        <tissue evidence="15">Leaf</tissue>
    </source>
</reference>
<keyword evidence="7" id="KW-0234">DNA repair</keyword>
<dbReference type="PROSITE" id="PS50172">
    <property type="entry name" value="BRCT"/>
    <property type="match status" value="2"/>
</dbReference>
<evidence type="ECO:0000256" key="6">
    <source>
        <dbReference type="ARBA" id="ARBA00022833"/>
    </source>
</evidence>
<dbReference type="InterPro" id="IPR001357">
    <property type="entry name" value="BRCT_dom"/>
</dbReference>
<dbReference type="InterPro" id="IPR013083">
    <property type="entry name" value="Znf_RING/FYVE/PHD"/>
</dbReference>
<feature type="domain" description="PHD-type" evidence="14">
    <location>
        <begin position="347"/>
        <end position="467"/>
    </location>
</feature>
<keyword evidence="5 9" id="KW-0863">Zinc-finger</keyword>
<evidence type="ECO:0000256" key="11">
    <source>
        <dbReference type="SAM" id="SignalP"/>
    </source>
</evidence>
<evidence type="ECO:0000256" key="5">
    <source>
        <dbReference type="ARBA" id="ARBA00022771"/>
    </source>
</evidence>
<dbReference type="SUPFAM" id="SSF52113">
    <property type="entry name" value="BRCT domain"/>
    <property type="match status" value="2"/>
</dbReference>
<dbReference type="SMART" id="SM00292">
    <property type="entry name" value="BRCT"/>
    <property type="match status" value="2"/>
</dbReference>
<dbReference type="Gene3D" id="3.40.50.10190">
    <property type="entry name" value="BRCT domain"/>
    <property type="match status" value="2"/>
</dbReference>
<feature type="region of interest" description="Disordered" evidence="10">
    <location>
        <begin position="170"/>
        <end position="196"/>
    </location>
</feature>
<sequence length="731" mass="80979">MQIKSQLFSLFCGCFFASLVLVMEDPAKQSSRSINPWVLNLQKLGLELKCPPCLNLLERPSLLPCNHIICNSCLLKPECPICYMRCTDQDLRPMPLIERIVTIYKNLDATFCSNMLPSSSDIGRTSEQCPSLSRDHNIKFARDSFKTGLEDNSSSGRSVFSLANNGSDQTLQKFSGESGGQKRLSTERCGAPNDGIGKEHEIIAVDGCSMELNPDSPLVSILRAGRPDSPPSFGDMKDSENDSNAHGDNSDYNVFKQSPQNYQPSRLVKRNSVDSTGQERHRCSATEAEWHLRDPKRLKNLNCSNSYVGDFGRADTFGIEYVGGSANQSGFESTTIHPPTLNGSSSMTVCGFCRSSVVSEDTGPMLHFLKGKVVEGDEATKSNVIHVHKMCIDWAPQAYYADEAVQNLKAEVDRGAKLKCTSCGLKGAALGCYVKSCRRSYHVPCAMKTTRCRWDYENYLLLCPGHSSLKFPNERSKSKKLKLDHRPLPTQIDSQPSGFWEGTCDRPKDWVFCGSALSSEYKCLLVKFGNMIDVPVTKFWKPSVTHVIAATNTEGACTRTLKVLMAIVNGRWVLTIDWVKACMETMRAVEEEPYEISLDNHGCHGGPRTGRLRALNNAPKLFNGLHFYFTGDFVRGYKEDLQNLVVAAGGTILRSEQELVTPIQEQADSSRKLVIYNLDPPQGSMLGEEVTIIWQRLNEAQALASKLGFQVVGHTWLLESVAACKLQPVVA</sequence>
<evidence type="ECO:0000259" key="12">
    <source>
        <dbReference type="PROSITE" id="PS50089"/>
    </source>
</evidence>
<keyword evidence="3" id="KW-0677">Repeat</keyword>
<dbReference type="Proteomes" id="UP001159364">
    <property type="component" value="Linkage Group LG08"/>
</dbReference>
<organism evidence="15 16">
    <name type="scientific">Erythroxylum novogranatense</name>
    <dbReference type="NCBI Taxonomy" id="1862640"/>
    <lineage>
        <taxon>Eukaryota</taxon>
        <taxon>Viridiplantae</taxon>
        <taxon>Streptophyta</taxon>
        <taxon>Embryophyta</taxon>
        <taxon>Tracheophyta</taxon>
        <taxon>Spermatophyta</taxon>
        <taxon>Magnoliopsida</taxon>
        <taxon>eudicotyledons</taxon>
        <taxon>Gunneridae</taxon>
        <taxon>Pentapetalae</taxon>
        <taxon>rosids</taxon>
        <taxon>fabids</taxon>
        <taxon>Malpighiales</taxon>
        <taxon>Erythroxylaceae</taxon>
        <taxon>Erythroxylum</taxon>
    </lineage>
</organism>
<accession>A0AAV8UAQ3</accession>